<dbReference type="EMBL" id="CAJVPZ010061832">
    <property type="protein sequence ID" value="CAG8791511.1"/>
    <property type="molecule type" value="Genomic_DNA"/>
</dbReference>
<evidence type="ECO:0000313" key="1">
    <source>
        <dbReference type="EMBL" id="CAG8791511.1"/>
    </source>
</evidence>
<gene>
    <name evidence="1" type="ORF">RFULGI_LOCUS16788</name>
</gene>
<evidence type="ECO:0000313" key="2">
    <source>
        <dbReference type="Proteomes" id="UP000789396"/>
    </source>
</evidence>
<feature type="non-terminal residue" evidence="1">
    <location>
        <position position="1"/>
    </location>
</feature>
<dbReference type="Proteomes" id="UP000789396">
    <property type="component" value="Unassembled WGS sequence"/>
</dbReference>
<accession>A0A9N9JQS7</accession>
<name>A0A9N9JQS7_9GLOM</name>
<proteinExistence type="predicted"/>
<organism evidence="1 2">
    <name type="scientific">Racocetra fulgida</name>
    <dbReference type="NCBI Taxonomy" id="60492"/>
    <lineage>
        <taxon>Eukaryota</taxon>
        <taxon>Fungi</taxon>
        <taxon>Fungi incertae sedis</taxon>
        <taxon>Mucoromycota</taxon>
        <taxon>Glomeromycotina</taxon>
        <taxon>Glomeromycetes</taxon>
        <taxon>Diversisporales</taxon>
        <taxon>Gigasporaceae</taxon>
        <taxon>Racocetra</taxon>
    </lineage>
</organism>
<feature type="non-terminal residue" evidence="1">
    <location>
        <position position="111"/>
    </location>
</feature>
<comment type="caution">
    <text evidence="1">The sequence shown here is derived from an EMBL/GenBank/DDBJ whole genome shotgun (WGS) entry which is preliminary data.</text>
</comment>
<protein>
    <submittedName>
        <fullName evidence="1">14319_t:CDS:1</fullName>
    </submittedName>
</protein>
<sequence length="111" mass="13119">QNEVTEINFTDSDIENLYSLSNGEDSDLEQFSSDSEQPSKMSILMKKEVEDVYYKMNNQSKWHLSSGKYPDDKIYETIFTNEELDEIRLCHSKEFPELSDNLLEFLLKYDK</sequence>
<reference evidence="1" key="1">
    <citation type="submission" date="2021-06" db="EMBL/GenBank/DDBJ databases">
        <authorList>
            <person name="Kallberg Y."/>
            <person name="Tangrot J."/>
            <person name="Rosling A."/>
        </authorList>
    </citation>
    <scope>NUCLEOTIDE SEQUENCE</scope>
    <source>
        <strain evidence="1">IN212</strain>
    </source>
</reference>
<keyword evidence="2" id="KW-1185">Reference proteome</keyword>
<dbReference type="OrthoDB" id="2385582at2759"/>
<dbReference type="AlphaFoldDB" id="A0A9N9JQS7"/>